<dbReference type="PANTHER" id="PTHR31845">
    <property type="entry name" value="FINGER DOMAIN PROTEIN, PUTATIVE-RELATED"/>
    <property type="match status" value="1"/>
</dbReference>
<dbReference type="OrthoDB" id="3429912at2759"/>
<organism evidence="9 10">
    <name type="scientific">Calocera viscosa (strain TUFC12733)</name>
    <dbReference type="NCBI Taxonomy" id="1330018"/>
    <lineage>
        <taxon>Eukaryota</taxon>
        <taxon>Fungi</taxon>
        <taxon>Dikarya</taxon>
        <taxon>Basidiomycota</taxon>
        <taxon>Agaricomycotina</taxon>
        <taxon>Dacrymycetes</taxon>
        <taxon>Dacrymycetales</taxon>
        <taxon>Dacrymycetaceae</taxon>
        <taxon>Calocera</taxon>
    </lineage>
</organism>
<reference evidence="9 10" key="1">
    <citation type="journal article" date="2016" name="Mol. Biol. Evol.">
        <title>Comparative Genomics of Early-Diverging Mushroom-Forming Fungi Provides Insights into the Origins of Lignocellulose Decay Capabilities.</title>
        <authorList>
            <person name="Nagy L.G."/>
            <person name="Riley R."/>
            <person name="Tritt A."/>
            <person name="Adam C."/>
            <person name="Daum C."/>
            <person name="Floudas D."/>
            <person name="Sun H."/>
            <person name="Yadav J.S."/>
            <person name="Pangilinan J."/>
            <person name="Larsson K.H."/>
            <person name="Matsuura K."/>
            <person name="Barry K."/>
            <person name="Labutti K."/>
            <person name="Kuo R."/>
            <person name="Ohm R.A."/>
            <person name="Bhattacharya S.S."/>
            <person name="Shirouzu T."/>
            <person name="Yoshinaga Y."/>
            <person name="Martin F.M."/>
            <person name="Grigoriev I.V."/>
            <person name="Hibbett D.S."/>
        </authorList>
    </citation>
    <scope>NUCLEOTIDE SEQUENCE [LARGE SCALE GENOMIC DNA]</scope>
    <source>
        <strain evidence="9 10">TUFC12733</strain>
    </source>
</reference>
<dbReference type="Proteomes" id="UP000076738">
    <property type="component" value="Unassembled WGS sequence"/>
</dbReference>
<keyword evidence="4" id="KW-0804">Transcription</keyword>
<evidence type="ECO:0000256" key="7">
    <source>
        <dbReference type="SAM" id="Phobius"/>
    </source>
</evidence>
<evidence type="ECO:0000256" key="5">
    <source>
        <dbReference type="ARBA" id="ARBA00023242"/>
    </source>
</evidence>
<dbReference type="Pfam" id="PF04082">
    <property type="entry name" value="Fungal_trans"/>
    <property type="match status" value="1"/>
</dbReference>
<dbReference type="PANTHER" id="PTHR31845:SF19">
    <property type="entry name" value="TRANSCRIPTION FACTOR DOMAIN-CONTAINING PROTEIN"/>
    <property type="match status" value="1"/>
</dbReference>
<evidence type="ECO:0000256" key="3">
    <source>
        <dbReference type="ARBA" id="ARBA00023125"/>
    </source>
</evidence>
<feature type="domain" description="Xylanolytic transcriptional activator regulatory" evidence="8">
    <location>
        <begin position="103"/>
        <end position="179"/>
    </location>
</feature>
<keyword evidence="7" id="KW-0472">Membrane</keyword>
<evidence type="ECO:0000256" key="4">
    <source>
        <dbReference type="ARBA" id="ARBA00023163"/>
    </source>
</evidence>
<sequence length="475" mass="54246">MIVQLFNYYFEHIHPQFPLLCSGFHTPKMVTARSGMLLTTVCAIAAKYYAPDTELARRTSEIAKRMRSEVLARRSKTVEIVQACLLLTVWSLDPPMRPQDDDAWILFALARSMAQDIGLERLRPPRPRVGENPDQEAHNRTRTWLHLYFRDQGLSAALGRSSSIKENDEIMFPDRYLPITTNQGDFLLSVLIELCRILSRTLATLLVQGYDTDGDSGFDYMVLTNQFENQLNAWKGRYMPILHEKARLADPTELRLISYQRARITFDFHYSMLLICSFGMRNALRRAMLDIGFYFNRCYSAAMAVLRCARHEYTVPGWLRHAPNSTFVCISYAAVSLLRFCRPKLQKLLAYDTNILDVLDSTVVMLEKASASPQHLAYQHSIVLRAKISSQTNGIPTRINTPMVRSPRNELTNGLPSIPQPDGHGIRRDWSSFADPGLGTDFDFSFAVLILCISLFLRCIFPVGQWRRTGGMSVW</sequence>
<gene>
    <name evidence="9" type="ORF">CALVIDRAFT_345843</name>
</gene>
<name>A0A167HB68_CALVF</name>
<evidence type="ECO:0000256" key="1">
    <source>
        <dbReference type="ARBA" id="ARBA00004123"/>
    </source>
</evidence>
<dbReference type="SMART" id="SM00906">
    <property type="entry name" value="Fungal_trans"/>
    <property type="match status" value="1"/>
</dbReference>
<dbReference type="GO" id="GO:0005634">
    <property type="term" value="C:nucleus"/>
    <property type="evidence" value="ECO:0007669"/>
    <property type="project" value="UniProtKB-SubCell"/>
</dbReference>
<dbReference type="InterPro" id="IPR007219">
    <property type="entry name" value="XnlR_reg_dom"/>
</dbReference>
<feature type="transmembrane region" description="Helical" evidence="7">
    <location>
        <begin position="444"/>
        <end position="463"/>
    </location>
</feature>
<proteinExistence type="predicted"/>
<keyword evidence="7" id="KW-0812">Transmembrane</keyword>
<evidence type="ECO:0000313" key="10">
    <source>
        <dbReference type="Proteomes" id="UP000076738"/>
    </source>
</evidence>
<dbReference type="GO" id="GO:0000981">
    <property type="term" value="F:DNA-binding transcription factor activity, RNA polymerase II-specific"/>
    <property type="evidence" value="ECO:0007669"/>
    <property type="project" value="TreeGrafter"/>
</dbReference>
<evidence type="ECO:0000256" key="6">
    <source>
        <dbReference type="SAM" id="MobiDB-lite"/>
    </source>
</evidence>
<comment type="subcellular location">
    <subcellularLocation>
        <location evidence="1">Nucleus</location>
    </subcellularLocation>
</comment>
<dbReference type="GO" id="GO:0006351">
    <property type="term" value="P:DNA-templated transcription"/>
    <property type="evidence" value="ECO:0007669"/>
    <property type="project" value="InterPro"/>
</dbReference>
<feature type="region of interest" description="Disordered" evidence="6">
    <location>
        <begin position="398"/>
        <end position="418"/>
    </location>
</feature>
<keyword evidence="2" id="KW-0805">Transcription regulation</keyword>
<protein>
    <recommendedName>
        <fullName evidence="8">Xylanolytic transcriptional activator regulatory domain-containing protein</fullName>
    </recommendedName>
</protein>
<dbReference type="GO" id="GO:0000976">
    <property type="term" value="F:transcription cis-regulatory region binding"/>
    <property type="evidence" value="ECO:0007669"/>
    <property type="project" value="TreeGrafter"/>
</dbReference>
<dbReference type="EMBL" id="KV417323">
    <property type="protein sequence ID" value="KZO91440.1"/>
    <property type="molecule type" value="Genomic_DNA"/>
</dbReference>
<dbReference type="InterPro" id="IPR051089">
    <property type="entry name" value="prtT"/>
</dbReference>
<evidence type="ECO:0000313" key="9">
    <source>
        <dbReference type="EMBL" id="KZO91440.1"/>
    </source>
</evidence>
<accession>A0A167HB68</accession>
<keyword evidence="7" id="KW-1133">Transmembrane helix</keyword>
<dbReference type="STRING" id="1330018.A0A167HB68"/>
<evidence type="ECO:0000259" key="8">
    <source>
        <dbReference type="SMART" id="SM00906"/>
    </source>
</evidence>
<dbReference type="GO" id="GO:0008270">
    <property type="term" value="F:zinc ion binding"/>
    <property type="evidence" value="ECO:0007669"/>
    <property type="project" value="InterPro"/>
</dbReference>
<dbReference type="CDD" id="cd12148">
    <property type="entry name" value="fungal_TF_MHR"/>
    <property type="match status" value="1"/>
</dbReference>
<keyword evidence="5" id="KW-0539">Nucleus</keyword>
<keyword evidence="10" id="KW-1185">Reference proteome</keyword>
<evidence type="ECO:0000256" key="2">
    <source>
        <dbReference type="ARBA" id="ARBA00023015"/>
    </source>
</evidence>
<dbReference type="AlphaFoldDB" id="A0A167HB68"/>
<keyword evidence="3" id="KW-0238">DNA-binding</keyword>